<name>A0A916WIR0_9BURK</name>
<feature type="region of interest" description="Disordered" evidence="1">
    <location>
        <begin position="363"/>
        <end position="387"/>
    </location>
</feature>
<feature type="region of interest" description="Disordered" evidence="1">
    <location>
        <begin position="935"/>
        <end position="958"/>
    </location>
</feature>
<dbReference type="AlphaFoldDB" id="A0A916WIR0"/>
<dbReference type="InterPro" id="IPR052894">
    <property type="entry name" value="AsmA-related"/>
</dbReference>
<feature type="region of interest" description="Disordered" evidence="1">
    <location>
        <begin position="622"/>
        <end position="641"/>
    </location>
</feature>
<feature type="region of interest" description="Disordered" evidence="1">
    <location>
        <begin position="64"/>
        <end position="83"/>
    </location>
</feature>
<organism evidence="2 3">
    <name type="scientific">Polaromonas eurypsychrophila</name>
    <dbReference type="NCBI Taxonomy" id="1614635"/>
    <lineage>
        <taxon>Bacteria</taxon>
        <taxon>Pseudomonadati</taxon>
        <taxon>Pseudomonadota</taxon>
        <taxon>Betaproteobacteria</taxon>
        <taxon>Burkholderiales</taxon>
        <taxon>Comamonadaceae</taxon>
        <taxon>Polaromonas</taxon>
    </lineage>
</organism>
<comment type="caution">
    <text evidence="2">The sequence shown here is derived from an EMBL/GenBank/DDBJ whole genome shotgun (WGS) entry which is preliminary data.</text>
</comment>
<reference evidence="2" key="2">
    <citation type="submission" date="2020-09" db="EMBL/GenBank/DDBJ databases">
        <authorList>
            <person name="Sun Q."/>
            <person name="Zhou Y."/>
        </authorList>
    </citation>
    <scope>NUCLEOTIDE SEQUENCE</scope>
    <source>
        <strain evidence="2">CGMCC 1.15322</strain>
    </source>
</reference>
<dbReference type="PANTHER" id="PTHR30441">
    <property type="entry name" value="DUF748 DOMAIN-CONTAINING PROTEIN"/>
    <property type="match status" value="1"/>
</dbReference>
<evidence type="ECO:0000256" key="1">
    <source>
        <dbReference type="SAM" id="MobiDB-lite"/>
    </source>
</evidence>
<evidence type="ECO:0000313" key="3">
    <source>
        <dbReference type="Proteomes" id="UP000620596"/>
    </source>
</evidence>
<protein>
    <recommendedName>
        <fullName evidence="4">DUF748 domain-containing protein</fullName>
    </recommendedName>
</protein>
<accession>A0A916WIR0</accession>
<evidence type="ECO:0000313" key="2">
    <source>
        <dbReference type="EMBL" id="GGB04918.1"/>
    </source>
</evidence>
<feature type="region of interest" description="Disordered" evidence="1">
    <location>
        <begin position="869"/>
        <end position="906"/>
    </location>
</feature>
<proteinExistence type="predicted"/>
<keyword evidence="3" id="KW-1185">Reference proteome</keyword>
<dbReference type="GO" id="GO:0005886">
    <property type="term" value="C:plasma membrane"/>
    <property type="evidence" value="ECO:0007669"/>
    <property type="project" value="TreeGrafter"/>
</dbReference>
<reference evidence="2" key="1">
    <citation type="journal article" date="2014" name="Int. J. Syst. Evol. Microbiol.">
        <title>Complete genome sequence of Corynebacterium casei LMG S-19264T (=DSM 44701T), isolated from a smear-ripened cheese.</title>
        <authorList>
            <consortium name="US DOE Joint Genome Institute (JGI-PGF)"/>
            <person name="Walter F."/>
            <person name="Albersmeier A."/>
            <person name="Kalinowski J."/>
            <person name="Ruckert C."/>
        </authorList>
    </citation>
    <scope>NUCLEOTIDE SEQUENCE</scope>
    <source>
        <strain evidence="2">CGMCC 1.15322</strain>
    </source>
</reference>
<gene>
    <name evidence="2" type="ORF">GCM10011496_27340</name>
</gene>
<sequence length="1025" mass="108849">MGLLLLWALAWAAVPAVLKSQLERGASEKLGRQVTVGAIDFKPWSLELTLSDLAVAKAGAAAVSSSQSPSEPSTQSPAPPLLQASPQQIPQLTIKRLYIDGELQSLLRLAPVVDAIEVGEPLLSLTHLGQGRYDIDDILERLKPATDEPAGKPQRFALYNLVLSDGRADFKDLAVGKRHELRDLKLPVPFLSNLRSQRDIKTAPHLTFTLNGSRFDTAAEGTPFAQTRKTDATFQLSALDLRPYLGYLPASLPLRLQSGVLHADLKVAFEQTPEPVVKLSGTVTADQVRLLSAADGPAPVPELLAFERLQVVMDDVRPLAQVIKLSSIVLTSPVLSITRDRAGQLNLLPASAQFATKSIAVGNRPERAGGQNDAPSPAPAAPASAARPAPALASAKPWKVQVVSLAVRGGSVNWLDQRLASPAQIRLNGLVLDASAIAFPFAAGAPLQFKGSIGLDAAAVAATAPQAAGWKKAVHAGLVPSAPAAKPALLSFSGSATDQMARVNATLTAWPLNMAAKYIGQFLLPALNGQLDAGLGINWQAARGDKAQVLQLTAPKLSVREILLAEGKTSLVSVQRVDVTGMDIDVAAQSFKAAKMQLNQPKARVYRDADKRWMYERRMASHGLGPQSGAAPDNKTTTPTAPTTSAWRVAISDVSLDGGALSFSDKAGAKPVDFEVMGVKAQLQGLLLDDRPSARAHAAKPMPLSASLQLASGRLAPGKLELKGSLGLAPMQAQGQLVLQRLPLQAFKPYFGDQLNVDLLRADASFRGRIAWRQTPAGPQAQLAGDVALEEFQANTLAPSEGLLAWKALNLRGLAVALDPAQAARVDVRETVLSDFFARVIITPEGRINLQDLLKPQLGAVGAIKTRAIDDRPARAEGPNNAQTEGRTGGRTGHQRRPDYAGQRPGAVFRPFCETQLLGQPQRTQRQAQRVFFGGRGRRPRHGRPGIAQPGGGYSLAGNRWQTQPPGAAVGARHPGQGARPGVAATVARCHQVFGLRYKPLQAQRGRQLCGAARRPAHCPQQGGI</sequence>
<dbReference type="EMBL" id="BMIG01000010">
    <property type="protein sequence ID" value="GGB04918.1"/>
    <property type="molecule type" value="Genomic_DNA"/>
</dbReference>
<dbReference type="Proteomes" id="UP000620596">
    <property type="component" value="Unassembled WGS sequence"/>
</dbReference>
<dbReference type="GO" id="GO:0090313">
    <property type="term" value="P:regulation of protein targeting to membrane"/>
    <property type="evidence" value="ECO:0007669"/>
    <property type="project" value="TreeGrafter"/>
</dbReference>
<evidence type="ECO:0008006" key="4">
    <source>
        <dbReference type="Google" id="ProtNLM"/>
    </source>
</evidence>
<dbReference type="Pfam" id="PF05359">
    <property type="entry name" value="DUF748"/>
    <property type="match status" value="1"/>
</dbReference>
<dbReference type="PANTHER" id="PTHR30441:SF8">
    <property type="entry name" value="DUF748 DOMAIN-CONTAINING PROTEIN"/>
    <property type="match status" value="1"/>
</dbReference>
<dbReference type="InterPro" id="IPR008023">
    <property type="entry name" value="DUF748"/>
</dbReference>